<feature type="region of interest" description="Disordered" evidence="1">
    <location>
        <begin position="72"/>
        <end position="124"/>
    </location>
</feature>
<dbReference type="STRING" id="446860.AS188_13405"/>
<dbReference type="InterPro" id="IPR003615">
    <property type="entry name" value="HNH_nuc"/>
</dbReference>
<gene>
    <name evidence="3" type="ORF">AS188_13405</name>
</gene>
<evidence type="ECO:0000313" key="4">
    <source>
        <dbReference type="Proteomes" id="UP000057181"/>
    </source>
</evidence>
<dbReference type="Pfam" id="PF02720">
    <property type="entry name" value="DUF222"/>
    <property type="match status" value="1"/>
</dbReference>
<dbReference type="EMBL" id="CP013254">
    <property type="protein sequence ID" value="ALU40578.1"/>
    <property type="molecule type" value="Genomic_DNA"/>
</dbReference>
<dbReference type="CDD" id="cd00085">
    <property type="entry name" value="HNHc"/>
    <property type="match status" value="1"/>
</dbReference>
<name>A0A0U2XQU7_9MICC</name>
<feature type="region of interest" description="Disordered" evidence="1">
    <location>
        <begin position="314"/>
        <end position="335"/>
    </location>
</feature>
<dbReference type="OrthoDB" id="5197219at2"/>
<evidence type="ECO:0000259" key="2">
    <source>
        <dbReference type="SMART" id="SM00507"/>
    </source>
</evidence>
<dbReference type="KEGG" id="kfv:AS188_13405"/>
<feature type="compositionally biased region" description="Polar residues" evidence="1">
    <location>
        <begin position="77"/>
        <end position="89"/>
    </location>
</feature>
<protein>
    <recommendedName>
        <fullName evidence="2">HNH nuclease domain-containing protein</fullName>
    </recommendedName>
</protein>
<evidence type="ECO:0000313" key="3">
    <source>
        <dbReference type="EMBL" id="ALU40578.1"/>
    </source>
</evidence>
<feature type="domain" description="HNH nuclease" evidence="2">
    <location>
        <begin position="442"/>
        <end position="494"/>
    </location>
</feature>
<dbReference type="InterPro" id="IPR003870">
    <property type="entry name" value="DUF222"/>
</dbReference>
<sequence length="589" mass="61485">MDAGPGAHARAAVTGMLAAQAAESRAVAVRLRCVARLFGAVREARVAEAHEALAACGEASGAGGARRVDGCGLPGNGKQSSPRAATRLSSPAGDLPAAAGTSSAGPRQHGRHGLPSASAPHRHRCAAPGAARTARRVHDELLAGLTRHRLVLETAAEVGVALRLPAGTAATVVAEALVLIEDLPDVLTALEAGTITWPHARVAVQQWQELVDEAPRDALPVDRAVVLVQEMLERAPHVTVAQLRAFAHRRRARLLADAEERRRRAARKHRTVWVEPAEDGLAWVHALLDAPVARAVEDRVERLAGTVLAAERQRVPDGLQARPGTGPEDREQRSAGEVRADVLADLLLDGELPERSGVPRGIRGRVCVTVPVGILLAPDAAAGWTSSPASGAAAELEGYGPIGAEVARRLAAGAGSWHRLLTHPVSGVVLEHDRSVYAVPADLRRHLRVRDDTCRFPGCRRPAGGADVDHTVAWEDGGTTGASNLAHLCRHHHLVEHRGGPLGQWSVRRVPGPGGARDPGVLEWRSPSGVVRRTVPETAGPEASRVLDPGGPPGGRPGGGRAGHGTDSALPGTAAGASHRTGADDHPPF</sequence>
<dbReference type="AlphaFoldDB" id="A0A0U2XQU7"/>
<accession>A0A0U2XQU7</accession>
<evidence type="ECO:0000256" key="1">
    <source>
        <dbReference type="SAM" id="MobiDB-lite"/>
    </source>
</evidence>
<dbReference type="Proteomes" id="UP000057181">
    <property type="component" value="Chromosome"/>
</dbReference>
<dbReference type="SMART" id="SM00507">
    <property type="entry name" value="HNHc"/>
    <property type="match status" value="1"/>
</dbReference>
<proteinExistence type="predicted"/>
<feature type="region of interest" description="Disordered" evidence="1">
    <location>
        <begin position="531"/>
        <end position="589"/>
    </location>
</feature>
<reference evidence="3 4" key="1">
    <citation type="submission" date="2015-11" db="EMBL/GenBank/DDBJ databases">
        <title>Complete Genome Sequence of Kocuria flava strain HO-9041.</title>
        <authorList>
            <person name="Zhou M."/>
            <person name="Dai J."/>
        </authorList>
    </citation>
    <scope>NUCLEOTIDE SEQUENCE [LARGE SCALE GENOMIC DNA]</scope>
    <source>
        <strain evidence="3 4">HO-9041</strain>
    </source>
</reference>
<organism evidence="3 4">
    <name type="scientific">Kocuria flava</name>
    <dbReference type="NCBI Taxonomy" id="446860"/>
    <lineage>
        <taxon>Bacteria</taxon>
        <taxon>Bacillati</taxon>
        <taxon>Actinomycetota</taxon>
        <taxon>Actinomycetes</taxon>
        <taxon>Micrococcales</taxon>
        <taxon>Micrococcaceae</taxon>
        <taxon>Kocuria</taxon>
    </lineage>
</organism>
<dbReference type="Gene3D" id="1.10.30.50">
    <property type="match status" value="1"/>
</dbReference>